<accession>A0AAD1ANK7</accession>
<dbReference type="InterPro" id="IPR029061">
    <property type="entry name" value="THDP-binding"/>
</dbReference>
<dbReference type="EMBL" id="AP012544">
    <property type="protein sequence ID" value="BAN73335.1"/>
    <property type="molecule type" value="Genomic_DNA"/>
</dbReference>
<reference evidence="1 2" key="1">
    <citation type="journal article" date="2013" name="PLoS ONE">
        <title>Genomic Adaptation of the Lactobacillus casei Group.</title>
        <authorList>
            <person name="Toh H."/>
            <person name="Oshima K."/>
            <person name="Nakano A."/>
            <person name="Takahata M."/>
            <person name="Murakami M."/>
            <person name="Takaki T."/>
            <person name="Nishiyama H."/>
            <person name="Igimi S."/>
            <person name="Hattori M."/>
            <person name="Morita H."/>
        </authorList>
    </citation>
    <scope>NUCLEOTIDE SEQUENCE [LARGE SCALE GENOMIC DNA]</scope>
    <source>
        <strain evidence="1 2">ATCC 393</strain>
    </source>
</reference>
<evidence type="ECO:0000313" key="2">
    <source>
        <dbReference type="Proteomes" id="UP000015560"/>
    </source>
</evidence>
<dbReference type="Proteomes" id="UP000015560">
    <property type="component" value="Chromosome"/>
</dbReference>
<protein>
    <submittedName>
        <fullName evidence="1">Truncated myo-inositol catabolism protein IolD</fullName>
    </submittedName>
</protein>
<dbReference type="AlphaFoldDB" id="A0AAD1ANK7"/>
<proteinExistence type="predicted"/>
<dbReference type="Gene3D" id="3.40.50.970">
    <property type="match status" value="1"/>
</dbReference>
<evidence type="ECO:0000313" key="1">
    <source>
        <dbReference type="EMBL" id="BAN73335.1"/>
    </source>
</evidence>
<sequence>MPKIAEGYGAKTYHANDRESLIAALEDAKKQTVSTLIDIKVLPKTMTQGYGQSWWRVGVSEVSDNPKVQKAYRAIQEGIDQAFKY</sequence>
<name>A0AAD1ANK7_LACCA</name>
<dbReference type="SUPFAM" id="SSF52518">
    <property type="entry name" value="Thiamin diphosphate-binding fold (THDP-binding)"/>
    <property type="match status" value="1"/>
</dbReference>
<organism evidence="1 2">
    <name type="scientific">Lacticaseibacillus casei DSM 20011 = JCM 1134 = ATCC 393</name>
    <dbReference type="NCBI Taxonomy" id="1423732"/>
    <lineage>
        <taxon>Bacteria</taxon>
        <taxon>Bacillati</taxon>
        <taxon>Bacillota</taxon>
        <taxon>Bacilli</taxon>
        <taxon>Lactobacillales</taxon>
        <taxon>Lactobacillaceae</taxon>
        <taxon>Lacticaseibacillus</taxon>
    </lineage>
</organism>
<gene>
    <name evidence="1" type="ORF">LBCZ_0167</name>
</gene>